<feature type="transmembrane region" description="Helical" evidence="1">
    <location>
        <begin position="135"/>
        <end position="155"/>
    </location>
</feature>
<feature type="transmembrane region" description="Helical" evidence="1">
    <location>
        <begin position="76"/>
        <end position="95"/>
    </location>
</feature>
<evidence type="ECO:0000313" key="3">
    <source>
        <dbReference type="Proteomes" id="UP000251634"/>
    </source>
</evidence>
<accession>A0A329TRB0</accession>
<dbReference type="RefSeq" id="WP_112115124.1">
    <property type="nucleotide sequence ID" value="NZ_PRKZ01000002.1"/>
</dbReference>
<organism evidence="2 3">
    <name type="scientific">Faecalibacterium prausnitzii</name>
    <dbReference type="NCBI Taxonomy" id="853"/>
    <lineage>
        <taxon>Bacteria</taxon>
        <taxon>Bacillati</taxon>
        <taxon>Bacillota</taxon>
        <taxon>Clostridia</taxon>
        <taxon>Eubacteriales</taxon>
        <taxon>Oscillospiraceae</taxon>
        <taxon>Faecalibacterium</taxon>
    </lineage>
</organism>
<gene>
    <name evidence="2" type="ORF">C4N25_04435</name>
</gene>
<keyword evidence="1" id="KW-1133">Transmembrane helix</keyword>
<feature type="transmembrane region" description="Helical" evidence="1">
    <location>
        <begin position="101"/>
        <end position="123"/>
    </location>
</feature>
<keyword evidence="1" id="KW-0472">Membrane</keyword>
<evidence type="ECO:0000313" key="2">
    <source>
        <dbReference type="EMBL" id="RAW51248.1"/>
    </source>
</evidence>
<evidence type="ECO:0000256" key="1">
    <source>
        <dbReference type="SAM" id="Phobius"/>
    </source>
</evidence>
<name>A0A329TRB0_9FIRM</name>
<keyword evidence="1" id="KW-0812">Transmembrane</keyword>
<feature type="transmembrane region" description="Helical" evidence="1">
    <location>
        <begin position="39"/>
        <end position="56"/>
    </location>
</feature>
<dbReference type="EMBL" id="PRKZ01000002">
    <property type="protein sequence ID" value="RAW51248.1"/>
    <property type="molecule type" value="Genomic_DNA"/>
</dbReference>
<protein>
    <submittedName>
        <fullName evidence="2">Uncharacterized protein</fullName>
    </submittedName>
</protein>
<feature type="transmembrane region" description="Helical" evidence="1">
    <location>
        <begin position="198"/>
        <end position="218"/>
    </location>
</feature>
<dbReference type="AlphaFoldDB" id="A0A329TRB0"/>
<dbReference type="Proteomes" id="UP000251634">
    <property type="component" value="Unassembled WGS sequence"/>
</dbReference>
<comment type="caution">
    <text evidence="2">The sequence shown here is derived from an EMBL/GenBank/DDBJ whole genome shotgun (WGS) entry which is preliminary data.</text>
</comment>
<proteinExistence type="predicted"/>
<feature type="transmembrane region" description="Helical" evidence="1">
    <location>
        <begin position="233"/>
        <end position="251"/>
    </location>
</feature>
<reference evidence="2 3" key="1">
    <citation type="submission" date="2018-02" db="EMBL/GenBank/DDBJ databases">
        <title>Complete genome sequencing of Faecalibacterium prausnitzii strains isolated from the human gut.</title>
        <authorList>
            <person name="Fitzgerald B.C."/>
            <person name="Shkoporov A.N."/>
            <person name="Ross P.R."/>
            <person name="Hill C."/>
        </authorList>
    </citation>
    <scope>NUCLEOTIDE SEQUENCE [LARGE SCALE GENOMIC DNA]</scope>
    <source>
        <strain evidence="2 3">APC942/8-14-2</strain>
    </source>
</reference>
<sequence length="268" mass="28698">MNLLILTSIILSVILGVGRMVDLALFTDAETGLCVVGSVWLRYAALAVAILLAVAAGRAAKPEARKLCSPCKPSGVMAVLGAGFMAATFVAKLALWDSSVVGRIIMAFLSLFCSAWLLALGRSWMSKSWKRPSDALTHVVLGTAVFYWCVLARFMENSSSWHRVAPTVVVWQMLAALVFLSVLGRALSLPDTADSRTLCASGLTVWALCLCWEFPQLLDTLLRGGVLARLPDFFFGLGLCCIGVLGGICAVRTTRTESGRKSARHSVG</sequence>
<feature type="transmembrane region" description="Helical" evidence="1">
    <location>
        <begin position="167"/>
        <end position="186"/>
    </location>
</feature>